<comment type="caution">
    <text evidence="1">The sequence shown here is derived from an EMBL/GenBank/DDBJ whole genome shotgun (WGS) entry which is preliminary data.</text>
</comment>
<name>A0A645CEH2_9ZZZZ</name>
<reference evidence="1" key="1">
    <citation type="submission" date="2019-08" db="EMBL/GenBank/DDBJ databases">
        <authorList>
            <person name="Kucharzyk K."/>
            <person name="Murdoch R.W."/>
            <person name="Higgins S."/>
            <person name="Loffler F."/>
        </authorList>
    </citation>
    <scope>NUCLEOTIDE SEQUENCE</scope>
</reference>
<sequence>MVQDGIQEKIIHCRFDAPAAVQHFFGFADLATQFFAVRGQGFFDQYFHFSVFRDVLRNRNKLMFDFLDRTVLKGQFERAEERAVRTGLDDCRFADLDNVFLTVMGVAAQADRHSLDFAHQFQILRKTEMGQNDDQVDCLFLQFRHIAGQLRPA</sequence>
<gene>
    <name evidence="1" type="ORF">SDC9_122358</name>
</gene>
<organism evidence="1">
    <name type="scientific">bioreactor metagenome</name>
    <dbReference type="NCBI Taxonomy" id="1076179"/>
    <lineage>
        <taxon>unclassified sequences</taxon>
        <taxon>metagenomes</taxon>
        <taxon>ecological metagenomes</taxon>
    </lineage>
</organism>
<protein>
    <submittedName>
        <fullName evidence="1">Uncharacterized protein</fullName>
    </submittedName>
</protein>
<proteinExistence type="predicted"/>
<evidence type="ECO:0000313" key="1">
    <source>
        <dbReference type="EMBL" id="MPM75366.1"/>
    </source>
</evidence>
<dbReference type="AlphaFoldDB" id="A0A645CEH2"/>
<dbReference type="EMBL" id="VSSQ01026579">
    <property type="protein sequence ID" value="MPM75366.1"/>
    <property type="molecule type" value="Genomic_DNA"/>
</dbReference>
<accession>A0A645CEH2</accession>